<dbReference type="RefSeq" id="WP_036157450.1">
    <property type="nucleotide sequence ID" value="NZ_AVCX01000002.1"/>
</dbReference>
<keyword evidence="1" id="KW-1133">Transmembrane helix</keyword>
<keyword evidence="3" id="KW-1185">Reference proteome</keyword>
<feature type="transmembrane region" description="Helical" evidence="1">
    <location>
        <begin position="348"/>
        <end position="366"/>
    </location>
</feature>
<sequence length="398" mass="45580">MNSMQSIWSKRFLHYIGEVQKYMRFVFTGHLAIVFVFAVGAAGYQYSEWLKVAPDSFPAEWLVAVIIGAILSFSAPTTLIREPDQVYLLPLETKMPLYFKKALNWTFVSQIVLPAVAYIIAIPLLNAVTELSAAQVWTGLLVVVVLKYLNIQIEFNYRYGNRGQLIWVDRAARLVISILTLQTILAGSLWVGALFVLILLVYNMALKKRTAGQPVPYEHFVKLEQNRMMRFYRFANYFTEVPHLRGSIRRRAWLDFLYSWIPFKKEKAQLYLVFRTFIRTDDHFYLWVRLTAISALVVAFVDIPVVSWIVAGALAFATTIQLKYALLSSVEFRMDMLYPLPKEQRKEAVTALLRFFLILQALIAAACSIGQPLFLITPVVILVVTELTLLFTKNPGAK</sequence>
<name>A0A0A3IDM2_9BACI</name>
<feature type="transmembrane region" description="Helical" evidence="1">
    <location>
        <begin position="372"/>
        <end position="392"/>
    </location>
</feature>
<keyword evidence="1" id="KW-0472">Membrane</keyword>
<dbReference type="InterPro" id="IPR010288">
    <property type="entry name" value="EcsB_ABC"/>
</dbReference>
<dbReference type="OrthoDB" id="2447941at2"/>
<keyword evidence="1" id="KW-0812">Transmembrane</keyword>
<dbReference type="PIRSF" id="PIRSF037259">
    <property type="entry name" value="EcsB_ABC"/>
    <property type="match status" value="1"/>
</dbReference>
<accession>A0A0A3IDM2</accession>
<feature type="transmembrane region" description="Helical" evidence="1">
    <location>
        <begin position="284"/>
        <end position="301"/>
    </location>
</feature>
<proteinExistence type="predicted"/>
<gene>
    <name evidence="2" type="ORF">CD32_18645</name>
</gene>
<dbReference type="AlphaFoldDB" id="A0A0A3IDM2"/>
<feature type="transmembrane region" description="Helical" evidence="1">
    <location>
        <begin position="307"/>
        <end position="327"/>
    </location>
</feature>
<dbReference type="STRING" id="1220589.CD32_18645"/>
<protein>
    <submittedName>
        <fullName evidence="2">Protein EcsB</fullName>
    </submittedName>
</protein>
<evidence type="ECO:0000313" key="2">
    <source>
        <dbReference type="EMBL" id="KGR82856.1"/>
    </source>
</evidence>
<feature type="transmembrane region" description="Helical" evidence="1">
    <location>
        <begin position="187"/>
        <end position="206"/>
    </location>
</feature>
<comment type="caution">
    <text evidence="2">The sequence shown here is derived from an EMBL/GenBank/DDBJ whole genome shotgun (WGS) entry which is preliminary data.</text>
</comment>
<dbReference type="EMBL" id="JPVP01000059">
    <property type="protein sequence ID" value="KGR82856.1"/>
    <property type="molecule type" value="Genomic_DNA"/>
</dbReference>
<feature type="transmembrane region" description="Helical" evidence="1">
    <location>
        <begin position="61"/>
        <end position="81"/>
    </location>
</feature>
<dbReference type="Proteomes" id="UP000030437">
    <property type="component" value="Unassembled WGS sequence"/>
</dbReference>
<evidence type="ECO:0000313" key="3">
    <source>
        <dbReference type="Proteomes" id="UP000030437"/>
    </source>
</evidence>
<reference evidence="2 3" key="1">
    <citation type="submission" date="2014-02" db="EMBL/GenBank/DDBJ databases">
        <title>Draft genome sequence of Lysinibacillus odysseyi NBRC 100172.</title>
        <authorList>
            <person name="Zhang F."/>
            <person name="Wang G."/>
            <person name="Zhang L."/>
        </authorList>
    </citation>
    <scope>NUCLEOTIDE SEQUENCE [LARGE SCALE GENOMIC DNA]</scope>
    <source>
        <strain evidence="2 3">NBRC 100172</strain>
    </source>
</reference>
<organism evidence="2 3">
    <name type="scientific">Lysinibacillus odysseyi 34hs-1 = NBRC 100172</name>
    <dbReference type="NCBI Taxonomy" id="1220589"/>
    <lineage>
        <taxon>Bacteria</taxon>
        <taxon>Bacillati</taxon>
        <taxon>Bacillota</taxon>
        <taxon>Bacilli</taxon>
        <taxon>Bacillales</taxon>
        <taxon>Bacillaceae</taxon>
        <taxon>Lysinibacillus</taxon>
    </lineage>
</organism>
<evidence type="ECO:0000256" key="1">
    <source>
        <dbReference type="SAM" id="Phobius"/>
    </source>
</evidence>
<feature type="transmembrane region" description="Helical" evidence="1">
    <location>
        <begin position="102"/>
        <end position="125"/>
    </location>
</feature>
<feature type="transmembrane region" description="Helical" evidence="1">
    <location>
        <begin position="21"/>
        <end position="41"/>
    </location>
</feature>
<dbReference type="GO" id="GO:0016020">
    <property type="term" value="C:membrane"/>
    <property type="evidence" value="ECO:0007669"/>
    <property type="project" value="InterPro"/>
</dbReference>
<dbReference type="eggNOG" id="COG4473">
    <property type="taxonomic scope" value="Bacteria"/>
</dbReference>
<dbReference type="Pfam" id="PF05975">
    <property type="entry name" value="EcsB"/>
    <property type="match status" value="1"/>
</dbReference>